<feature type="domain" description="HTH cro/C1-type" evidence="2">
    <location>
        <begin position="8"/>
        <end position="62"/>
    </location>
</feature>
<dbReference type="Pfam" id="PF00717">
    <property type="entry name" value="Peptidase_S24"/>
    <property type="match status" value="1"/>
</dbReference>
<protein>
    <submittedName>
        <fullName evidence="3">Helix-turn-helix domain-containing protein</fullName>
    </submittedName>
</protein>
<dbReference type="PROSITE" id="PS50943">
    <property type="entry name" value="HTH_CROC1"/>
    <property type="match status" value="1"/>
</dbReference>
<gene>
    <name evidence="3" type="ORF">OXH55_05230</name>
</gene>
<organism evidence="3 4">
    <name type="scientific">Clostridium ganghwense</name>
    <dbReference type="NCBI Taxonomy" id="312089"/>
    <lineage>
        <taxon>Bacteria</taxon>
        <taxon>Bacillati</taxon>
        <taxon>Bacillota</taxon>
        <taxon>Clostridia</taxon>
        <taxon>Eubacteriales</taxon>
        <taxon>Clostridiaceae</taxon>
        <taxon>Clostridium</taxon>
    </lineage>
</organism>
<dbReference type="SUPFAM" id="SSF51306">
    <property type="entry name" value="LexA/Signal peptidase"/>
    <property type="match status" value="1"/>
</dbReference>
<dbReference type="RefSeq" id="WP_268048536.1">
    <property type="nucleotide sequence ID" value="NZ_JAPQES010000001.1"/>
</dbReference>
<keyword evidence="4" id="KW-1185">Reference proteome</keyword>
<proteinExistence type="predicted"/>
<dbReference type="InterPro" id="IPR001387">
    <property type="entry name" value="Cro/C1-type_HTH"/>
</dbReference>
<dbReference type="CDD" id="cd00093">
    <property type="entry name" value="HTH_XRE"/>
    <property type="match status" value="1"/>
</dbReference>
<dbReference type="Gene3D" id="2.10.109.10">
    <property type="entry name" value="Umud Fragment, subunit A"/>
    <property type="match status" value="1"/>
</dbReference>
<sequence>MSRIGNKIKQVRLEAKLSQKQLAKKIGASENFIKDVELGRKVVNQSVMDRISKVLGKDLNDITMSFEEQALEEGKQEKIGKTAPIEKVKDVWNDAFSSVLKTVPVYGYDMNKALEGRKMPIIGNKIEGYSKDKVLFLKVEDDDMIGFRMAKGDIAFAHITHEIQNNSICLIEYNGEKIIRQIKKLDNSKLLLISNRGSLRTDTVGIKDIKVLAKLDRVEIKL</sequence>
<dbReference type="EMBL" id="JAPQES010000001">
    <property type="protein sequence ID" value="MCY6370027.1"/>
    <property type="molecule type" value="Genomic_DNA"/>
</dbReference>
<evidence type="ECO:0000256" key="1">
    <source>
        <dbReference type="ARBA" id="ARBA00023125"/>
    </source>
</evidence>
<dbReference type="InterPro" id="IPR010982">
    <property type="entry name" value="Lambda_DNA-bd_dom_sf"/>
</dbReference>
<comment type="caution">
    <text evidence="3">The sequence shown here is derived from an EMBL/GenBank/DDBJ whole genome shotgun (WGS) entry which is preliminary data.</text>
</comment>
<dbReference type="InterPro" id="IPR036286">
    <property type="entry name" value="LexA/Signal_pep-like_sf"/>
</dbReference>
<dbReference type="Proteomes" id="UP001079657">
    <property type="component" value="Unassembled WGS sequence"/>
</dbReference>
<dbReference type="PANTHER" id="PTHR46558:SF3">
    <property type="entry name" value="TRANSCRIPTIONAL REGULATOR"/>
    <property type="match status" value="1"/>
</dbReference>
<accession>A0ABT4CLU7</accession>
<dbReference type="InterPro" id="IPR015927">
    <property type="entry name" value="Peptidase_S24_S26A/B/C"/>
</dbReference>
<evidence type="ECO:0000313" key="4">
    <source>
        <dbReference type="Proteomes" id="UP001079657"/>
    </source>
</evidence>
<dbReference type="SUPFAM" id="SSF47413">
    <property type="entry name" value="lambda repressor-like DNA-binding domains"/>
    <property type="match status" value="1"/>
</dbReference>
<dbReference type="SMART" id="SM00530">
    <property type="entry name" value="HTH_XRE"/>
    <property type="match status" value="1"/>
</dbReference>
<evidence type="ECO:0000313" key="3">
    <source>
        <dbReference type="EMBL" id="MCY6370027.1"/>
    </source>
</evidence>
<reference evidence="3" key="1">
    <citation type="submission" date="2022-12" db="EMBL/GenBank/DDBJ databases">
        <authorList>
            <person name="Wang J."/>
        </authorList>
    </citation>
    <scope>NUCLEOTIDE SEQUENCE</scope>
    <source>
        <strain evidence="3">HY-42-06</strain>
    </source>
</reference>
<dbReference type="Gene3D" id="1.10.260.40">
    <property type="entry name" value="lambda repressor-like DNA-binding domains"/>
    <property type="match status" value="1"/>
</dbReference>
<dbReference type="PANTHER" id="PTHR46558">
    <property type="entry name" value="TRACRIPTIONAL REGULATORY PROTEIN-RELATED-RELATED"/>
    <property type="match status" value="1"/>
</dbReference>
<name>A0ABT4CLU7_9CLOT</name>
<dbReference type="Pfam" id="PF01381">
    <property type="entry name" value="HTH_3"/>
    <property type="match status" value="1"/>
</dbReference>
<evidence type="ECO:0000259" key="2">
    <source>
        <dbReference type="PROSITE" id="PS50943"/>
    </source>
</evidence>
<keyword evidence="1" id="KW-0238">DNA-binding</keyword>